<feature type="transmembrane region" description="Helical" evidence="1">
    <location>
        <begin position="188"/>
        <end position="210"/>
    </location>
</feature>
<feature type="domain" description="Acyltransferase 3" evidence="2">
    <location>
        <begin position="14"/>
        <end position="335"/>
    </location>
</feature>
<feature type="transmembrane region" description="Helical" evidence="1">
    <location>
        <begin position="18"/>
        <end position="36"/>
    </location>
</feature>
<evidence type="ECO:0000313" key="3">
    <source>
        <dbReference type="EMBL" id="MBD2857735.1"/>
    </source>
</evidence>
<dbReference type="GO" id="GO:0016020">
    <property type="term" value="C:membrane"/>
    <property type="evidence" value="ECO:0007669"/>
    <property type="project" value="TreeGrafter"/>
</dbReference>
<sequence>MSFPISHYSSGRDNNFNLLRFIAATLVLVSHSFPLAGGEGTAEPLASLVGMTLGGLSVDIFFVSSGFLVAGSFLSQQSVKSFAWARVLRIYPALFIAMLFCVFAVGLVFTDLSAGEYLANKQIYKFLIENSLLVGGIEYDLPGVFLNNPYPVAVNGSLWTLPVEVKMYIFLALIFSAVFFLERRFSLGILKVALPIIVAISFAIDVLAHFEFADIDGNRLFTLFFFGSALYVWRDRVVLSFPIFIVAVLAVVLSGNSQSLFMVFYTLLLPYIVLFLAYVPGGIVRRFNELGDYSYGVYIYAFPVQQSVAAAFPSISILGMTLISFVFTLILAVLSWRFIEKRALKLKTKRAAPELRASRAVQA</sequence>
<keyword evidence="1" id="KW-0472">Membrane</keyword>
<feature type="transmembrane region" description="Helical" evidence="1">
    <location>
        <begin position="165"/>
        <end position="181"/>
    </location>
</feature>
<keyword evidence="3" id="KW-0012">Acyltransferase</keyword>
<dbReference type="PANTHER" id="PTHR23028">
    <property type="entry name" value="ACETYLTRANSFERASE"/>
    <property type="match status" value="1"/>
</dbReference>
<dbReference type="InterPro" id="IPR002656">
    <property type="entry name" value="Acyl_transf_3_dom"/>
</dbReference>
<dbReference type="GO" id="GO:0016747">
    <property type="term" value="F:acyltransferase activity, transferring groups other than amino-acyl groups"/>
    <property type="evidence" value="ECO:0007669"/>
    <property type="project" value="InterPro"/>
</dbReference>
<proteinExistence type="predicted"/>
<name>A0A927GUV7_9GAMM</name>
<accession>A0A927GUV7</accession>
<keyword evidence="3" id="KW-0808">Transferase</keyword>
<keyword evidence="1" id="KW-0812">Transmembrane</keyword>
<evidence type="ECO:0000259" key="2">
    <source>
        <dbReference type="Pfam" id="PF01757"/>
    </source>
</evidence>
<dbReference type="InterPro" id="IPR050879">
    <property type="entry name" value="Acyltransferase_3"/>
</dbReference>
<feature type="transmembrane region" description="Helical" evidence="1">
    <location>
        <begin position="260"/>
        <end position="279"/>
    </location>
</feature>
<dbReference type="EMBL" id="JACXLD010000001">
    <property type="protein sequence ID" value="MBD2857735.1"/>
    <property type="molecule type" value="Genomic_DNA"/>
</dbReference>
<protein>
    <submittedName>
        <fullName evidence="3">Acyltransferase</fullName>
    </submittedName>
</protein>
<dbReference type="AlphaFoldDB" id="A0A927GUV7"/>
<dbReference type="PANTHER" id="PTHR23028:SF53">
    <property type="entry name" value="ACYL_TRANSF_3 DOMAIN-CONTAINING PROTEIN"/>
    <property type="match status" value="1"/>
</dbReference>
<keyword evidence="4" id="KW-1185">Reference proteome</keyword>
<comment type="caution">
    <text evidence="3">The sequence shown here is derived from an EMBL/GenBank/DDBJ whole genome shotgun (WGS) entry which is preliminary data.</text>
</comment>
<feature type="transmembrane region" description="Helical" evidence="1">
    <location>
        <begin position="90"/>
        <end position="109"/>
    </location>
</feature>
<keyword evidence="1" id="KW-1133">Transmembrane helix</keyword>
<reference evidence="3" key="1">
    <citation type="submission" date="2020-09" db="EMBL/GenBank/DDBJ databases">
        <authorList>
            <person name="Yoon J.-W."/>
        </authorList>
    </citation>
    <scope>NUCLEOTIDE SEQUENCE</scope>
    <source>
        <strain evidence="3">KMU-158</strain>
    </source>
</reference>
<gene>
    <name evidence="3" type="ORF">IB286_01865</name>
</gene>
<evidence type="ECO:0000313" key="4">
    <source>
        <dbReference type="Proteomes" id="UP000610558"/>
    </source>
</evidence>
<evidence type="ECO:0000256" key="1">
    <source>
        <dbReference type="SAM" id="Phobius"/>
    </source>
</evidence>
<dbReference type="Proteomes" id="UP000610558">
    <property type="component" value="Unassembled WGS sequence"/>
</dbReference>
<dbReference type="Pfam" id="PF01757">
    <property type="entry name" value="Acyl_transf_3"/>
    <property type="match status" value="1"/>
</dbReference>
<dbReference type="GO" id="GO:0000271">
    <property type="term" value="P:polysaccharide biosynthetic process"/>
    <property type="evidence" value="ECO:0007669"/>
    <property type="project" value="TreeGrafter"/>
</dbReference>
<dbReference type="RefSeq" id="WP_190761956.1">
    <property type="nucleotide sequence ID" value="NZ_JACXLD010000001.1"/>
</dbReference>
<feature type="transmembrane region" description="Helical" evidence="1">
    <location>
        <begin position="48"/>
        <end position="70"/>
    </location>
</feature>
<feature type="transmembrane region" description="Helical" evidence="1">
    <location>
        <begin position="315"/>
        <end position="339"/>
    </location>
</feature>
<feature type="transmembrane region" description="Helical" evidence="1">
    <location>
        <begin position="230"/>
        <end position="253"/>
    </location>
</feature>
<organism evidence="3 4">
    <name type="scientific">Spongiibacter pelagi</name>
    <dbReference type="NCBI Taxonomy" id="2760804"/>
    <lineage>
        <taxon>Bacteria</taxon>
        <taxon>Pseudomonadati</taxon>
        <taxon>Pseudomonadota</taxon>
        <taxon>Gammaproteobacteria</taxon>
        <taxon>Cellvibrionales</taxon>
        <taxon>Spongiibacteraceae</taxon>
        <taxon>Spongiibacter</taxon>
    </lineage>
</organism>